<dbReference type="PANTHER" id="PTHR24413">
    <property type="entry name" value="SPECKLE-TYPE POZ PROTEIN"/>
    <property type="match status" value="1"/>
</dbReference>
<protein>
    <recommendedName>
        <fullName evidence="2">BTB domain-containing protein</fullName>
    </recommendedName>
</protein>
<dbReference type="SMART" id="SM00225">
    <property type="entry name" value="BTB"/>
    <property type="match status" value="1"/>
</dbReference>
<dbReference type="STRING" id="218851.A0A2G5DEF5"/>
<evidence type="ECO:0000313" key="3">
    <source>
        <dbReference type="EMBL" id="PIA41908.1"/>
    </source>
</evidence>
<organism evidence="3 4">
    <name type="scientific">Aquilegia coerulea</name>
    <name type="common">Rocky mountain columbine</name>
    <dbReference type="NCBI Taxonomy" id="218851"/>
    <lineage>
        <taxon>Eukaryota</taxon>
        <taxon>Viridiplantae</taxon>
        <taxon>Streptophyta</taxon>
        <taxon>Embryophyta</taxon>
        <taxon>Tracheophyta</taxon>
        <taxon>Spermatophyta</taxon>
        <taxon>Magnoliopsida</taxon>
        <taxon>Ranunculales</taxon>
        <taxon>Ranunculaceae</taxon>
        <taxon>Thalictroideae</taxon>
        <taxon>Aquilegia</taxon>
    </lineage>
</organism>
<dbReference type="Proteomes" id="UP000230069">
    <property type="component" value="Unassembled WGS sequence"/>
</dbReference>
<dbReference type="SUPFAM" id="SSF54695">
    <property type="entry name" value="POZ domain"/>
    <property type="match status" value="1"/>
</dbReference>
<dbReference type="Pfam" id="PF00651">
    <property type="entry name" value="BTB"/>
    <property type="match status" value="1"/>
</dbReference>
<dbReference type="PROSITE" id="PS50097">
    <property type="entry name" value="BTB"/>
    <property type="match status" value="1"/>
</dbReference>
<keyword evidence="4" id="KW-1185">Reference proteome</keyword>
<reference evidence="3 4" key="1">
    <citation type="submission" date="2017-09" db="EMBL/GenBank/DDBJ databases">
        <title>WGS assembly of Aquilegia coerulea Goldsmith.</title>
        <authorList>
            <person name="Hodges S."/>
            <person name="Kramer E."/>
            <person name="Nordborg M."/>
            <person name="Tomkins J."/>
            <person name="Borevitz J."/>
            <person name="Derieg N."/>
            <person name="Yan J."/>
            <person name="Mihaltcheva S."/>
            <person name="Hayes R.D."/>
            <person name="Rokhsar D."/>
        </authorList>
    </citation>
    <scope>NUCLEOTIDE SEQUENCE [LARGE SCALE GENOMIC DNA]</scope>
    <source>
        <strain evidence="4">cv. Goldsmith</strain>
    </source>
</reference>
<feature type="domain" description="BTB" evidence="2">
    <location>
        <begin position="86"/>
        <end position="161"/>
    </location>
</feature>
<proteinExistence type="predicted"/>
<dbReference type="InterPro" id="IPR000210">
    <property type="entry name" value="BTB/POZ_dom"/>
</dbReference>
<evidence type="ECO:0000256" key="1">
    <source>
        <dbReference type="ARBA" id="ARBA00004906"/>
    </source>
</evidence>
<dbReference type="Gene3D" id="3.30.710.10">
    <property type="entry name" value="Potassium Channel Kv1.1, Chain A"/>
    <property type="match status" value="1"/>
</dbReference>
<dbReference type="AlphaFoldDB" id="A0A2G5DEF5"/>
<dbReference type="FunCoup" id="A0A2G5DEF5">
    <property type="interactions" value="114"/>
</dbReference>
<dbReference type="OrthoDB" id="6359816at2759"/>
<dbReference type="EMBL" id="KZ305038">
    <property type="protein sequence ID" value="PIA41908.1"/>
    <property type="molecule type" value="Genomic_DNA"/>
</dbReference>
<gene>
    <name evidence="3" type="ORF">AQUCO_02100028v1</name>
</gene>
<name>A0A2G5DEF5_AQUCA</name>
<dbReference type="CDD" id="cd18186">
    <property type="entry name" value="BTB_POZ_ZBTB_KLHL-like"/>
    <property type="match status" value="1"/>
</dbReference>
<comment type="pathway">
    <text evidence="1">Protein modification; protein ubiquitination.</text>
</comment>
<accession>A0A2G5DEF5</accession>
<evidence type="ECO:0000259" key="2">
    <source>
        <dbReference type="PROSITE" id="PS50097"/>
    </source>
</evidence>
<sequence>MSSTRLVDTTSTTTTTKKKMKCISCKEEYGSSDAGTCKECYEEASETEEELKQEIEELKSKVAFLRFPSPVDYNRSSSSSSSSCFTDVFLVASDDHDRDKGAPFVPAHKTVLASRSPVFKAMLENEMEESRSGTIRISDVSYDALRNFVQYLYTAEVSLDEQMACDLLVLAEKYEVKYLKSHCEKFLMSKLNAENAFMCFAFSSQHYAKNLHETSLSLIVENMDKLTKQEEYQELVEKDPRLIVGIYEAYLAKQVNTAAAKD</sequence>
<dbReference type="Gene3D" id="1.25.40.420">
    <property type="match status" value="1"/>
</dbReference>
<dbReference type="InParanoid" id="A0A2G5DEF5"/>
<dbReference type="InterPro" id="IPR011333">
    <property type="entry name" value="SKP1/BTB/POZ_sf"/>
</dbReference>
<evidence type="ECO:0000313" key="4">
    <source>
        <dbReference type="Proteomes" id="UP000230069"/>
    </source>
</evidence>